<comment type="caution">
    <text evidence="1">The sequence shown here is derived from an EMBL/GenBank/DDBJ whole genome shotgun (WGS) entry which is preliminary data.</text>
</comment>
<protein>
    <submittedName>
        <fullName evidence="1">Uncharacterized protein</fullName>
    </submittedName>
</protein>
<name>A0A399EL97_9DEIN</name>
<dbReference type="AlphaFoldDB" id="A0A399EL97"/>
<accession>A0A399EL97</accession>
<dbReference type="RefSeq" id="WP_147372614.1">
    <property type="nucleotide sequence ID" value="NZ_QXDL01000059.1"/>
</dbReference>
<keyword evidence="2" id="KW-1185">Reference proteome</keyword>
<dbReference type="Proteomes" id="UP000265715">
    <property type="component" value="Unassembled WGS sequence"/>
</dbReference>
<organism evidence="1 2">
    <name type="scientific">Calidithermus terrae</name>
    <dbReference type="NCBI Taxonomy" id="1408545"/>
    <lineage>
        <taxon>Bacteria</taxon>
        <taxon>Thermotogati</taxon>
        <taxon>Deinococcota</taxon>
        <taxon>Deinococci</taxon>
        <taxon>Thermales</taxon>
        <taxon>Thermaceae</taxon>
        <taxon>Calidithermus</taxon>
    </lineage>
</organism>
<dbReference type="EMBL" id="QXDL01000059">
    <property type="protein sequence ID" value="RIH85387.1"/>
    <property type="molecule type" value="Genomic_DNA"/>
</dbReference>
<dbReference type="OrthoDB" id="9178397at2"/>
<gene>
    <name evidence="1" type="ORF">Mterra_01713</name>
</gene>
<reference evidence="1 2" key="1">
    <citation type="submission" date="2018-08" db="EMBL/GenBank/DDBJ databases">
        <title>Meiothermus terrae DSM 26712 genome sequencing project.</title>
        <authorList>
            <person name="Da Costa M.S."/>
            <person name="Albuquerque L."/>
            <person name="Raposo P."/>
            <person name="Froufe H.J.C."/>
            <person name="Barroso C.S."/>
            <person name="Egas C."/>
        </authorList>
    </citation>
    <scope>NUCLEOTIDE SEQUENCE [LARGE SCALE GENOMIC DNA]</scope>
    <source>
        <strain evidence="1 2">DSM 26712</strain>
    </source>
</reference>
<evidence type="ECO:0000313" key="2">
    <source>
        <dbReference type="Proteomes" id="UP000265715"/>
    </source>
</evidence>
<sequence>MSRLTTTRAAELLHQIEQPGEEPMPRYFDRLSEAQGLLEVLAPGRWRFRGVVAQHWPHVAGHRLVECVVLPALGIAWVDPERCEWWWEP</sequence>
<evidence type="ECO:0000313" key="1">
    <source>
        <dbReference type="EMBL" id="RIH85387.1"/>
    </source>
</evidence>
<proteinExistence type="predicted"/>